<feature type="signal peptide" evidence="10">
    <location>
        <begin position="1"/>
        <end position="21"/>
    </location>
</feature>
<dbReference type="PANTHER" id="PTHR35869">
    <property type="entry name" value="OUTER-MEMBRANE LIPOPROTEIN CARRIER PROTEIN"/>
    <property type="match status" value="1"/>
</dbReference>
<gene>
    <name evidence="10 11" type="primary">lolA</name>
    <name evidence="11" type="ORF">H9L17_15340</name>
</gene>
<protein>
    <recommendedName>
        <fullName evidence="4 10">Outer-membrane lipoprotein carrier protein</fullName>
    </recommendedName>
</protein>
<dbReference type="Proteomes" id="UP000515977">
    <property type="component" value="Chromosome"/>
</dbReference>
<dbReference type="RefSeq" id="WP_187570276.1">
    <property type="nucleotide sequence ID" value="NZ_CP060711.1"/>
</dbReference>
<evidence type="ECO:0000256" key="10">
    <source>
        <dbReference type="HAMAP-Rule" id="MF_00240"/>
    </source>
</evidence>
<evidence type="ECO:0000256" key="3">
    <source>
        <dbReference type="ARBA" id="ARBA00011245"/>
    </source>
</evidence>
<dbReference type="EMBL" id="CP060711">
    <property type="protein sequence ID" value="QNN46512.1"/>
    <property type="molecule type" value="Genomic_DNA"/>
</dbReference>
<keyword evidence="8 10" id="KW-0653">Protein transport</keyword>
<evidence type="ECO:0000256" key="2">
    <source>
        <dbReference type="ARBA" id="ARBA00007615"/>
    </source>
</evidence>
<organism evidence="11 12">
    <name type="scientific">Thermomonas brevis</name>
    <dbReference type="NCBI Taxonomy" id="215691"/>
    <lineage>
        <taxon>Bacteria</taxon>
        <taxon>Pseudomonadati</taxon>
        <taxon>Pseudomonadota</taxon>
        <taxon>Gammaproteobacteria</taxon>
        <taxon>Lysobacterales</taxon>
        <taxon>Lysobacteraceae</taxon>
        <taxon>Thermomonas</taxon>
    </lineage>
</organism>
<proteinExistence type="inferred from homology"/>
<keyword evidence="12" id="KW-1185">Reference proteome</keyword>
<dbReference type="AlphaFoldDB" id="A0A7G9QT37"/>
<feature type="chain" id="PRO_5029071087" description="Outer-membrane lipoprotein carrier protein" evidence="10">
    <location>
        <begin position="22"/>
        <end position="205"/>
    </location>
</feature>
<dbReference type="NCBIfam" id="TIGR00547">
    <property type="entry name" value="lolA"/>
    <property type="match status" value="1"/>
</dbReference>
<keyword evidence="7 10" id="KW-0574">Periplasm</keyword>
<comment type="function">
    <text evidence="10">Participates in the translocation of lipoproteins from the inner membrane to the outer membrane. Only forms a complex with a lipoprotein if the residue after the N-terminal Cys is not an aspartate (The Asp acts as a targeting signal to indicate that the lipoprotein should stay in the inner membrane).</text>
</comment>
<evidence type="ECO:0000256" key="5">
    <source>
        <dbReference type="ARBA" id="ARBA00022448"/>
    </source>
</evidence>
<comment type="subcellular location">
    <subcellularLocation>
        <location evidence="1 10">Periplasm</location>
    </subcellularLocation>
</comment>
<dbReference type="InterPro" id="IPR029046">
    <property type="entry name" value="LolA/LolB/LppX"/>
</dbReference>
<keyword evidence="6 10" id="KW-0732">Signal</keyword>
<dbReference type="PANTHER" id="PTHR35869:SF1">
    <property type="entry name" value="OUTER-MEMBRANE LIPOPROTEIN CARRIER PROTEIN"/>
    <property type="match status" value="1"/>
</dbReference>
<comment type="subunit">
    <text evidence="3 10">Monomer.</text>
</comment>
<evidence type="ECO:0000256" key="1">
    <source>
        <dbReference type="ARBA" id="ARBA00004418"/>
    </source>
</evidence>
<dbReference type="KEGG" id="tbv:H9L17_15340"/>
<reference evidence="11 12" key="1">
    <citation type="submission" date="2020-08" db="EMBL/GenBank/DDBJ databases">
        <title>Genome sequence of Thermomonas brevis KACC 16975T.</title>
        <authorList>
            <person name="Hyun D.-W."/>
            <person name="Bae J.-W."/>
        </authorList>
    </citation>
    <scope>NUCLEOTIDE SEQUENCE [LARGE SCALE GENOMIC DNA]</scope>
    <source>
        <strain evidence="11 12">KACC 16975</strain>
    </source>
</reference>
<evidence type="ECO:0000256" key="7">
    <source>
        <dbReference type="ARBA" id="ARBA00022764"/>
    </source>
</evidence>
<dbReference type="HAMAP" id="MF_00240">
    <property type="entry name" value="LolA"/>
    <property type="match status" value="1"/>
</dbReference>
<evidence type="ECO:0000256" key="6">
    <source>
        <dbReference type="ARBA" id="ARBA00022729"/>
    </source>
</evidence>
<evidence type="ECO:0000313" key="11">
    <source>
        <dbReference type="EMBL" id="QNN46512.1"/>
    </source>
</evidence>
<sequence precursor="true">MKIATTSLAAALLLAANLANAGARDELDAFAKGLKGLDGQFSQQVFDVRGKRKESSTGRVAVSAPRLFRWEYVKPYPQLIVADGKTVWVFDPDLNQVSKRAQGVEEANSPLAILLEPAKLDRDFIVKEAGTRDGVEWLEIAPRGADAGFKTARLGFADGQLSQLDYVDALGQRTAIAFSGWKRNPAFAKGTFSYVPGKGVDVIGG</sequence>
<evidence type="ECO:0000313" key="12">
    <source>
        <dbReference type="Proteomes" id="UP000515977"/>
    </source>
</evidence>
<dbReference type="GO" id="GO:0044874">
    <property type="term" value="P:lipoprotein localization to outer membrane"/>
    <property type="evidence" value="ECO:0007669"/>
    <property type="project" value="UniProtKB-UniRule"/>
</dbReference>
<evidence type="ECO:0000256" key="8">
    <source>
        <dbReference type="ARBA" id="ARBA00022927"/>
    </source>
</evidence>
<dbReference type="SUPFAM" id="SSF89392">
    <property type="entry name" value="Prokaryotic lipoproteins and lipoprotein localization factors"/>
    <property type="match status" value="1"/>
</dbReference>
<dbReference type="GO" id="GO:0030288">
    <property type="term" value="C:outer membrane-bounded periplasmic space"/>
    <property type="evidence" value="ECO:0007669"/>
    <property type="project" value="TreeGrafter"/>
</dbReference>
<keyword evidence="5 10" id="KW-0813">Transport</keyword>
<accession>A0A7G9QT37</accession>
<evidence type="ECO:0000256" key="9">
    <source>
        <dbReference type="ARBA" id="ARBA00023186"/>
    </source>
</evidence>
<keyword evidence="9 10" id="KW-0143">Chaperone</keyword>
<comment type="similarity">
    <text evidence="2 10">Belongs to the LolA family.</text>
</comment>
<dbReference type="Pfam" id="PF03548">
    <property type="entry name" value="LolA"/>
    <property type="match status" value="1"/>
</dbReference>
<evidence type="ECO:0000256" key="4">
    <source>
        <dbReference type="ARBA" id="ARBA00014035"/>
    </source>
</evidence>
<dbReference type="Gene3D" id="2.50.20.10">
    <property type="entry name" value="Lipoprotein localisation LolA/LolB/LppX"/>
    <property type="match status" value="1"/>
</dbReference>
<keyword evidence="11" id="KW-0449">Lipoprotein</keyword>
<name>A0A7G9QT37_9GAMM</name>
<dbReference type="GO" id="GO:0042953">
    <property type="term" value="P:lipoprotein transport"/>
    <property type="evidence" value="ECO:0007669"/>
    <property type="project" value="InterPro"/>
</dbReference>
<dbReference type="CDD" id="cd16325">
    <property type="entry name" value="LolA"/>
    <property type="match status" value="1"/>
</dbReference>
<dbReference type="InterPro" id="IPR018323">
    <property type="entry name" value="OM_lipoprot_carrier_LolA_Pbac"/>
</dbReference>
<dbReference type="InterPro" id="IPR004564">
    <property type="entry name" value="OM_lipoprot_carrier_LolA-like"/>
</dbReference>